<dbReference type="InterPro" id="IPR050640">
    <property type="entry name" value="Bact_2-comp_sensor_kinase"/>
</dbReference>
<keyword evidence="7" id="KW-0175">Coiled coil</keyword>
<feature type="coiled-coil region" evidence="7">
    <location>
        <begin position="116"/>
        <end position="143"/>
    </location>
</feature>
<dbReference type="Gene3D" id="3.30.565.10">
    <property type="entry name" value="Histidine kinase-like ATPase, C-terminal domain"/>
    <property type="match status" value="1"/>
</dbReference>
<dbReference type="PANTHER" id="PTHR34220:SF7">
    <property type="entry name" value="SENSOR HISTIDINE KINASE YPDA"/>
    <property type="match status" value="1"/>
</dbReference>
<evidence type="ECO:0000256" key="2">
    <source>
        <dbReference type="ARBA" id="ARBA00022475"/>
    </source>
</evidence>
<dbReference type="EMBL" id="MOXJ01000004">
    <property type="protein sequence ID" value="PDO11181.1"/>
    <property type="molecule type" value="Genomic_DNA"/>
</dbReference>
<proteinExistence type="predicted"/>
<keyword evidence="4" id="KW-0808">Transferase</keyword>
<dbReference type="SMART" id="SM00304">
    <property type="entry name" value="HAMP"/>
    <property type="match status" value="1"/>
</dbReference>
<name>A0A2A6E2B8_9BACL</name>
<dbReference type="PROSITE" id="PS50885">
    <property type="entry name" value="HAMP"/>
    <property type="match status" value="1"/>
</dbReference>
<accession>A0A2A6E2B8</accession>
<dbReference type="Pfam" id="PF02518">
    <property type="entry name" value="HATPase_c"/>
    <property type="match status" value="1"/>
</dbReference>
<dbReference type="Pfam" id="PF06580">
    <property type="entry name" value="His_kinase"/>
    <property type="match status" value="1"/>
</dbReference>
<dbReference type="AlphaFoldDB" id="A0A2A6E2B8"/>
<dbReference type="GO" id="GO:0000155">
    <property type="term" value="F:phosphorelay sensor kinase activity"/>
    <property type="evidence" value="ECO:0007669"/>
    <property type="project" value="InterPro"/>
</dbReference>
<dbReference type="InterPro" id="IPR003660">
    <property type="entry name" value="HAMP_dom"/>
</dbReference>
<dbReference type="Pfam" id="PF00672">
    <property type="entry name" value="HAMP"/>
    <property type="match status" value="1"/>
</dbReference>
<dbReference type="PANTHER" id="PTHR34220">
    <property type="entry name" value="SENSOR HISTIDINE KINASE YPDA"/>
    <property type="match status" value="1"/>
</dbReference>
<dbReference type="Gene3D" id="6.10.340.10">
    <property type="match status" value="1"/>
</dbReference>
<keyword evidence="6 8" id="KW-0472">Membrane</keyword>
<keyword evidence="8" id="KW-0812">Transmembrane</keyword>
<dbReference type="GO" id="GO:0005886">
    <property type="term" value="C:plasma membrane"/>
    <property type="evidence" value="ECO:0007669"/>
    <property type="project" value="UniProtKB-SubCell"/>
</dbReference>
<evidence type="ECO:0000256" key="1">
    <source>
        <dbReference type="ARBA" id="ARBA00004651"/>
    </source>
</evidence>
<dbReference type="SUPFAM" id="SSF158472">
    <property type="entry name" value="HAMP domain-like"/>
    <property type="match status" value="1"/>
</dbReference>
<evidence type="ECO:0000256" key="7">
    <source>
        <dbReference type="SAM" id="Coils"/>
    </source>
</evidence>
<dbReference type="InterPro" id="IPR010559">
    <property type="entry name" value="Sig_transdc_His_kin_internal"/>
</dbReference>
<keyword evidence="2" id="KW-1003">Cell membrane</keyword>
<dbReference type="CDD" id="cd06225">
    <property type="entry name" value="HAMP"/>
    <property type="match status" value="1"/>
</dbReference>
<dbReference type="InterPro" id="IPR036890">
    <property type="entry name" value="HATPase_C_sf"/>
</dbReference>
<reference evidence="10 11" key="1">
    <citation type="submission" date="2016-12" db="EMBL/GenBank/DDBJ databases">
        <title>Candidatus Reconcilibacillus cellulovorans genome.</title>
        <authorList>
            <person name="Kolinko S."/>
            <person name="Wu Y.-W."/>
            <person name="Tachea F."/>
            <person name="Denzel E."/>
            <person name="Hiras J."/>
            <person name="Baecker N."/>
            <person name="Chan L.J."/>
            <person name="Eichorst S.A."/>
            <person name="Frey D."/>
            <person name="Adams P.D."/>
            <person name="Pray T."/>
            <person name="Tanjore D."/>
            <person name="Petzold C.J."/>
            <person name="Gladden J.M."/>
            <person name="Simmons B.A."/>
            <person name="Singer S.W."/>
        </authorList>
    </citation>
    <scope>NUCLEOTIDE SEQUENCE [LARGE SCALE GENOMIC DNA]</scope>
    <source>
        <strain evidence="10">JTherm</strain>
    </source>
</reference>
<comment type="subcellular location">
    <subcellularLocation>
        <location evidence="1">Cell membrane</location>
        <topology evidence="1">Multi-pass membrane protein</topology>
    </subcellularLocation>
</comment>
<keyword evidence="3" id="KW-0597">Phosphoprotein</keyword>
<evidence type="ECO:0000256" key="3">
    <source>
        <dbReference type="ARBA" id="ARBA00022553"/>
    </source>
</evidence>
<evidence type="ECO:0000256" key="6">
    <source>
        <dbReference type="ARBA" id="ARBA00023136"/>
    </source>
</evidence>
<feature type="transmembrane region" description="Helical" evidence="8">
    <location>
        <begin position="40"/>
        <end position="67"/>
    </location>
</feature>
<gene>
    <name evidence="10" type="ORF">BLM47_02980</name>
</gene>
<keyword evidence="8" id="KW-1133">Transmembrane helix</keyword>
<evidence type="ECO:0000313" key="11">
    <source>
        <dbReference type="Proteomes" id="UP000243688"/>
    </source>
</evidence>
<dbReference type="SUPFAM" id="SSF55874">
    <property type="entry name" value="ATPase domain of HSP90 chaperone/DNA topoisomerase II/histidine kinase"/>
    <property type="match status" value="1"/>
</dbReference>
<evidence type="ECO:0000256" key="8">
    <source>
        <dbReference type="SAM" id="Phobius"/>
    </source>
</evidence>
<keyword evidence="5" id="KW-0418">Kinase</keyword>
<organism evidence="10 11">
    <name type="scientific">Candidatus Reconcilbacillus cellulovorans</name>
    <dbReference type="NCBI Taxonomy" id="1906605"/>
    <lineage>
        <taxon>Bacteria</taxon>
        <taxon>Bacillati</taxon>
        <taxon>Bacillota</taxon>
        <taxon>Bacilli</taxon>
        <taxon>Bacillales</taxon>
        <taxon>Paenibacillaceae</taxon>
        <taxon>Candidatus Reconcilbacillus</taxon>
    </lineage>
</organism>
<protein>
    <recommendedName>
        <fullName evidence="9">HAMP domain-containing protein</fullName>
    </recommendedName>
</protein>
<evidence type="ECO:0000256" key="4">
    <source>
        <dbReference type="ARBA" id="ARBA00022679"/>
    </source>
</evidence>
<dbReference type="SMART" id="SM00387">
    <property type="entry name" value="HATPase_c"/>
    <property type="match status" value="1"/>
</dbReference>
<feature type="domain" description="HAMP" evidence="9">
    <location>
        <begin position="64"/>
        <end position="116"/>
    </location>
</feature>
<evidence type="ECO:0000259" key="9">
    <source>
        <dbReference type="PROSITE" id="PS50885"/>
    </source>
</evidence>
<dbReference type="Proteomes" id="UP000243688">
    <property type="component" value="Unassembled WGS sequence"/>
</dbReference>
<dbReference type="InterPro" id="IPR003594">
    <property type="entry name" value="HATPase_dom"/>
</dbReference>
<sequence>MVTRIGGERRLLTFSRSLYLDWTIGTDIDYDDVVRDTKELGLTIGATVSATLVVSSAAGVWLAAGIVRPLRRLQRFMRRVETGDFNAECEVQSRDEIGSLTLGFNRMVERLRRLHEEVYASRLKEAQANLRQKEAELKMLEAQIHPHFLYNSLETIRGMALEGGRDDIADISEAMAKLLRYNLQPGRPFVMLEDELAVCELYLRIQRHRFADRLAFEIDVPSWARGQLVARFLLQPIVENSVVHGVEPAGRPVRIRLTAGGGPEGGSKVWWIAVEDDGAGMAPERLQEIREALADARDATSPLGRIGLWNVHRRIAHLFGEEFGVSIESERGRGTLVKLRLPYGFKDGDR</sequence>
<comment type="caution">
    <text evidence="10">The sequence shown here is derived from an EMBL/GenBank/DDBJ whole genome shotgun (WGS) entry which is preliminary data.</text>
</comment>
<evidence type="ECO:0000313" key="10">
    <source>
        <dbReference type="EMBL" id="PDO11181.1"/>
    </source>
</evidence>
<evidence type="ECO:0000256" key="5">
    <source>
        <dbReference type="ARBA" id="ARBA00022777"/>
    </source>
</evidence>